<dbReference type="SMART" id="SM00382">
    <property type="entry name" value="AAA"/>
    <property type="match status" value="1"/>
</dbReference>
<dbReference type="InParanoid" id="F6YRI1"/>
<sequence length="742" mass="84375">MLLIQKSAELIDIASKHKPFIKKAAAVSTVLAGARFIYWYRQKQKNALKKEVATSTPNKSKKDTVAVNRVFFKRLWQLMKILIPSVWSKEFVWLFLHSSALVSRTFLSIIVADLDGRMVRSIVKTDLRQFILDLLKWLGLAIPATFTNSAIRFCESKQALAFRTKLVEKAYHLYFKNQTYYRMGNMDGRIVNADQSLTEDIHDFTSTVAHLYSHLTKPILDIVLITNTLVNRSRERGANHKLPGLISFTTTFITVNVLRAVSPKFGQLIAERAARKGYLRYIHSRIIQNAEEIAFYGGEKAELSLLHKCYRSLVKQTNLIYLQRLWYVMIEQFFMKYMWSSAGMVMIAIPILTAKGYAENSSEEVMREWENKPEHEMISIRTEAFTSSRNLLTTSADALERVISSYKEITELAGYTERVWNMFEVFDQVSQGNYERSSEPNGNCGPVVLEINVIFLCSGDVEETDRDIILANVPIITPNGDVVVRSLDLNLSGGMHLLITGPNGCGKSSLFRILSGLWPVYSGCLKKPPPSSMFYIPQRPYMAIGTLRGQVIYPDTHEDMVAKGMTDDDLRKILETVHLYHVVRREGGWNTEADWKDVLSGGEKQRMGMARLFYHRPVYALLDECTSAVSIDVEGKIFQAAKDAGIILMSISHRPSLWKYHTHILQFDGEGGWTFSELDSDTRYTLNEEKQNLEAHLAGVPKMQRRLNELCAILGEGSIHKLEINGENGSDESFQIEDTPLE</sequence>
<proteinExistence type="inferred from homology"/>
<dbReference type="Gene3D" id="3.40.50.300">
    <property type="entry name" value="P-loop containing nucleotide triphosphate hydrolases"/>
    <property type="match status" value="1"/>
</dbReference>
<dbReference type="InterPro" id="IPR003593">
    <property type="entry name" value="AAA+_ATPase"/>
</dbReference>
<keyword evidence="5" id="KW-0547">Nucleotide-binding</keyword>
<protein>
    <recommendedName>
        <fullName evidence="16">ABC transporter domain-containing protein</fullName>
    </recommendedName>
</protein>
<dbReference type="STRING" id="7719.ENSCINP00000014767"/>
<dbReference type="PROSITE" id="PS00211">
    <property type="entry name" value="ABC_TRANSPORTER_1"/>
    <property type="match status" value="1"/>
</dbReference>
<keyword evidence="8" id="KW-1278">Translocase</keyword>
<keyword evidence="10" id="KW-0472">Membrane</keyword>
<dbReference type="InterPro" id="IPR027417">
    <property type="entry name" value="P-loop_NTPase"/>
</dbReference>
<dbReference type="PROSITE" id="PS50893">
    <property type="entry name" value="ABC_TRANSPORTER_2"/>
    <property type="match status" value="1"/>
</dbReference>
<dbReference type="Pfam" id="PF06472">
    <property type="entry name" value="ABC_membrane_2"/>
    <property type="match status" value="1"/>
</dbReference>
<dbReference type="GO" id="GO:0042760">
    <property type="term" value="P:very long-chain fatty acid catabolic process"/>
    <property type="evidence" value="ECO:0000318"/>
    <property type="project" value="GO_Central"/>
</dbReference>
<dbReference type="AlphaFoldDB" id="F6YRI1"/>
<reference evidence="14" key="4">
    <citation type="submission" date="2025-09" db="UniProtKB">
        <authorList>
            <consortium name="Ensembl"/>
        </authorList>
    </citation>
    <scope>IDENTIFICATION</scope>
</reference>
<dbReference type="CDD" id="cd03223">
    <property type="entry name" value="ABCD_peroxisomal_ALDP"/>
    <property type="match status" value="1"/>
</dbReference>
<dbReference type="Proteomes" id="UP000008144">
    <property type="component" value="Chromosome 2"/>
</dbReference>
<feature type="domain" description="ABC transporter" evidence="12">
    <location>
        <begin position="468"/>
        <end position="694"/>
    </location>
</feature>
<dbReference type="GO" id="GO:0042626">
    <property type="term" value="F:ATPase-coupled transmembrane transporter activity"/>
    <property type="evidence" value="ECO:0000318"/>
    <property type="project" value="GO_Central"/>
</dbReference>
<evidence type="ECO:0000259" key="13">
    <source>
        <dbReference type="PROSITE" id="PS50929"/>
    </source>
</evidence>
<reference evidence="14" key="2">
    <citation type="journal article" date="2008" name="Genome Biol.">
        <title>Improved genome assembly and evidence-based global gene model set for the chordate Ciona intestinalis: new insight into intron and operon populations.</title>
        <authorList>
            <person name="Satou Y."/>
            <person name="Mineta K."/>
            <person name="Ogasawara M."/>
            <person name="Sasakura Y."/>
            <person name="Shoguchi E."/>
            <person name="Ueno K."/>
            <person name="Yamada L."/>
            <person name="Matsumoto J."/>
            <person name="Wasserscheid J."/>
            <person name="Dewar K."/>
            <person name="Wiley G.B."/>
            <person name="Macmil S.L."/>
            <person name="Roe B.A."/>
            <person name="Zeller R.W."/>
            <person name="Hastings K.E."/>
            <person name="Lemaire P."/>
            <person name="Lindquist E."/>
            <person name="Endo T."/>
            <person name="Hotta K."/>
            <person name="Inaba K."/>
        </authorList>
    </citation>
    <scope>NUCLEOTIDE SEQUENCE [LARGE SCALE GENOMIC DNA]</scope>
    <source>
        <strain evidence="14">wild type</strain>
    </source>
</reference>
<dbReference type="SUPFAM" id="SSF52540">
    <property type="entry name" value="P-loop containing nucleoside triphosphate hydrolases"/>
    <property type="match status" value="1"/>
</dbReference>
<keyword evidence="9" id="KW-1133">Transmembrane helix</keyword>
<name>F6YRI1_CIOIN</name>
<dbReference type="EMBL" id="EAAA01001558">
    <property type="status" value="NOT_ANNOTATED_CDS"/>
    <property type="molecule type" value="Genomic_DNA"/>
</dbReference>
<evidence type="ECO:0000256" key="10">
    <source>
        <dbReference type="ARBA" id="ARBA00023136"/>
    </source>
</evidence>
<dbReference type="SUPFAM" id="SSF90123">
    <property type="entry name" value="ABC transporter transmembrane region"/>
    <property type="match status" value="1"/>
</dbReference>
<keyword evidence="11" id="KW-0576">Peroxisome</keyword>
<evidence type="ECO:0000256" key="2">
    <source>
        <dbReference type="ARBA" id="ARBA00008575"/>
    </source>
</evidence>
<evidence type="ECO:0000256" key="7">
    <source>
        <dbReference type="ARBA" id="ARBA00022840"/>
    </source>
</evidence>
<organism evidence="14 15">
    <name type="scientific">Ciona intestinalis</name>
    <name type="common">Transparent sea squirt</name>
    <name type="synonym">Ascidia intestinalis</name>
    <dbReference type="NCBI Taxonomy" id="7719"/>
    <lineage>
        <taxon>Eukaryota</taxon>
        <taxon>Metazoa</taxon>
        <taxon>Chordata</taxon>
        <taxon>Tunicata</taxon>
        <taxon>Ascidiacea</taxon>
        <taxon>Phlebobranchia</taxon>
        <taxon>Cionidae</taxon>
        <taxon>Ciona</taxon>
    </lineage>
</organism>
<evidence type="ECO:0000256" key="5">
    <source>
        <dbReference type="ARBA" id="ARBA00022741"/>
    </source>
</evidence>
<keyword evidence="3" id="KW-0813">Transport</keyword>
<dbReference type="GO" id="GO:0006635">
    <property type="term" value="P:fatty acid beta-oxidation"/>
    <property type="evidence" value="ECO:0000318"/>
    <property type="project" value="GO_Central"/>
</dbReference>
<dbReference type="GeneTree" id="ENSGT00950000182955"/>
<evidence type="ECO:0000256" key="11">
    <source>
        <dbReference type="ARBA" id="ARBA00023140"/>
    </source>
</evidence>
<comment type="subcellular location">
    <subcellularLocation>
        <location evidence="1">Peroxisome membrane</location>
        <topology evidence="1">Multi-pass membrane protein</topology>
    </subcellularLocation>
</comment>
<dbReference type="PANTHER" id="PTHR11384:SF67">
    <property type="entry name" value="ATP-BINDING CASSETTE SUB-FAMILY D MEMBER 1"/>
    <property type="match status" value="1"/>
</dbReference>
<reference evidence="14" key="3">
    <citation type="submission" date="2025-08" db="UniProtKB">
        <authorList>
            <consortium name="Ensembl"/>
        </authorList>
    </citation>
    <scope>IDENTIFICATION</scope>
</reference>
<reference evidence="15" key="1">
    <citation type="journal article" date="2002" name="Science">
        <title>The draft genome of Ciona intestinalis: insights into chordate and vertebrate origins.</title>
        <authorList>
            <person name="Dehal P."/>
            <person name="Satou Y."/>
            <person name="Campbell R.K."/>
            <person name="Chapman J."/>
            <person name="Degnan B."/>
            <person name="De Tomaso A."/>
            <person name="Davidson B."/>
            <person name="Di Gregorio A."/>
            <person name="Gelpke M."/>
            <person name="Goodstein D.M."/>
            <person name="Harafuji N."/>
            <person name="Hastings K.E."/>
            <person name="Ho I."/>
            <person name="Hotta K."/>
            <person name="Huang W."/>
            <person name="Kawashima T."/>
            <person name="Lemaire P."/>
            <person name="Martinez D."/>
            <person name="Meinertzhagen I.A."/>
            <person name="Necula S."/>
            <person name="Nonaka M."/>
            <person name="Putnam N."/>
            <person name="Rash S."/>
            <person name="Saiga H."/>
            <person name="Satake M."/>
            <person name="Terry A."/>
            <person name="Yamada L."/>
            <person name="Wang H.G."/>
            <person name="Awazu S."/>
            <person name="Azumi K."/>
            <person name="Boore J."/>
            <person name="Branno M."/>
            <person name="Chin-Bow S."/>
            <person name="DeSantis R."/>
            <person name="Doyle S."/>
            <person name="Francino P."/>
            <person name="Keys D.N."/>
            <person name="Haga S."/>
            <person name="Hayashi H."/>
            <person name="Hino K."/>
            <person name="Imai K.S."/>
            <person name="Inaba K."/>
            <person name="Kano S."/>
            <person name="Kobayashi K."/>
            <person name="Kobayashi M."/>
            <person name="Lee B.I."/>
            <person name="Makabe K.W."/>
            <person name="Manohar C."/>
            <person name="Matassi G."/>
            <person name="Medina M."/>
            <person name="Mochizuki Y."/>
            <person name="Mount S."/>
            <person name="Morishita T."/>
            <person name="Miura S."/>
            <person name="Nakayama A."/>
            <person name="Nishizaka S."/>
            <person name="Nomoto H."/>
            <person name="Ohta F."/>
            <person name="Oishi K."/>
            <person name="Rigoutsos I."/>
            <person name="Sano M."/>
            <person name="Sasaki A."/>
            <person name="Sasakura Y."/>
            <person name="Shoguchi E."/>
            <person name="Shin-i T."/>
            <person name="Spagnuolo A."/>
            <person name="Stainier D."/>
            <person name="Suzuki M.M."/>
            <person name="Tassy O."/>
            <person name="Takatori N."/>
            <person name="Tokuoka M."/>
            <person name="Yagi K."/>
            <person name="Yoshizaki F."/>
            <person name="Wada S."/>
            <person name="Zhang C."/>
            <person name="Hyatt P.D."/>
            <person name="Larimer F."/>
            <person name="Detter C."/>
            <person name="Doggett N."/>
            <person name="Glavina T."/>
            <person name="Hawkins T."/>
            <person name="Richardson P."/>
            <person name="Lucas S."/>
            <person name="Kohara Y."/>
            <person name="Levine M."/>
            <person name="Satoh N."/>
            <person name="Rokhsar D.S."/>
        </authorList>
    </citation>
    <scope>NUCLEOTIDE SEQUENCE [LARGE SCALE GENOMIC DNA]</scope>
</reference>
<evidence type="ECO:0008006" key="16">
    <source>
        <dbReference type="Google" id="ProtNLM"/>
    </source>
</evidence>
<dbReference type="Ensembl" id="ENSCINT00000014767.3">
    <property type="protein sequence ID" value="ENSCINP00000014767.3"/>
    <property type="gene ID" value="ENSCING00000007200.3"/>
</dbReference>
<comment type="similarity">
    <text evidence="2">Belongs to the ABC transporter superfamily. ABCD family. Peroxisomal fatty acyl CoA transporter (TC 3.A.1.203) subfamily.</text>
</comment>
<dbReference type="Gene3D" id="1.20.1560.10">
    <property type="entry name" value="ABC transporter type 1, transmembrane domain"/>
    <property type="match status" value="1"/>
</dbReference>
<evidence type="ECO:0000259" key="12">
    <source>
        <dbReference type="PROSITE" id="PS50893"/>
    </source>
</evidence>
<dbReference type="GO" id="GO:0015910">
    <property type="term" value="P:long-chain fatty acid import into peroxisome"/>
    <property type="evidence" value="ECO:0000318"/>
    <property type="project" value="GO_Central"/>
</dbReference>
<dbReference type="PROSITE" id="PS50929">
    <property type="entry name" value="ABC_TM1F"/>
    <property type="match status" value="1"/>
</dbReference>
<keyword evidence="7" id="KW-0067">ATP-binding</keyword>
<keyword evidence="15" id="KW-1185">Reference proteome</keyword>
<dbReference type="GO" id="GO:0005324">
    <property type="term" value="F:long-chain fatty acid transmembrane transporter activity"/>
    <property type="evidence" value="ECO:0000318"/>
    <property type="project" value="GO_Central"/>
</dbReference>
<accession>F6YRI1</accession>
<evidence type="ECO:0000256" key="3">
    <source>
        <dbReference type="ARBA" id="ARBA00022448"/>
    </source>
</evidence>
<dbReference type="InterPro" id="IPR011527">
    <property type="entry name" value="ABC1_TM_dom"/>
</dbReference>
<dbReference type="HOGENOM" id="CLU_007587_1_1_1"/>
<dbReference type="InterPro" id="IPR017871">
    <property type="entry name" value="ABC_transporter-like_CS"/>
</dbReference>
<dbReference type="InterPro" id="IPR003439">
    <property type="entry name" value="ABC_transporter-like_ATP-bd"/>
</dbReference>
<dbReference type="EMBL" id="EAAA01001557">
    <property type="status" value="NOT_ANNOTATED_CDS"/>
    <property type="molecule type" value="Genomic_DNA"/>
</dbReference>
<dbReference type="Pfam" id="PF00005">
    <property type="entry name" value="ABC_tran"/>
    <property type="match status" value="1"/>
</dbReference>
<dbReference type="InterPro" id="IPR050835">
    <property type="entry name" value="ABC_transporter_sub-D"/>
</dbReference>
<dbReference type="GO" id="GO:0016887">
    <property type="term" value="F:ATP hydrolysis activity"/>
    <property type="evidence" value="ECO:0007669"/>
    <property type="project" value="InterPro"/>
</dbReference>
<keyword evidence="6" id="KW-0378">Hydrolase</keyword>
<evidence type="ECO:0000313" key="14">
    <source>
        <dbReference type="Ensembl" id="ENSCINP00000014767.3"/>
    </source>
</evidence>
<evidence type="ECO:0000256" key="1">
    <source>
        <dbReference type="ARBA" id="ARBA00004585"/>
    </source>
</evidence>
<dbReference type="GO" id="GO:0007031">
    <property type="term" value="P:peroxisome organization"/>
    <property type="evidence" value="ECO:0000318"/>
    <property type="project" value="GO_Central"/>
</dbReference>
<dbReference type="GO" id="GO:0140359">
    <property type="term" value="F:ABC-type transporter activity"/>
    <property type="evidence" value="ECO:0007669"/>
    <property type="project" value="InterPro"/>
</dbReference>
<evidence type="ECO:0000256" key="6">
    <source>
        <dbReference type="ARBA" id="ARBA00022801"/>
    </source>
</evidence>
<feature type="domain" description="ABC transmembrane type-1" evidence="13">
    <location>
        <begin position="100"/>
        <end position="335"/>
    </location>
</feature>
<dbReference type="FunFam" id="3.40.50.300:FF:000800">
    <property type="entry name" value="ATP-binding cassette sub-family D member 1"/>
    <property type="match status" value="1"/>
</dbReference>
<dbReference type="GO" id="GO:0005778">
    <property type="term" value="C:peroxisomal membrane"/>
    <property type="evidence" value="ECO:0000318"/>
    <property type="project" value="GO_Central"/>
</dbReference>
<dbReference type="PANTHER" id="PTHR11384">
    <property type="entry name" value="ATP-BINDING CASSETTE, SUB-FAMILY D MEMBER"/>
    <property type="match status" value="1"/>
</dbReference>
<dbReference type="OMA" id="DIQAGHF"/>
<evidence type="ECO:0000256" key="4">
    <source>
        <dbReference type="ARBA" id="ARBA00022692"/>
    </source>
</evidence>
<keyword evidence="4" id="KW-0812">Transmembrane</keyword>
<evidence type="ECO:0000313" key="15">
    <source>
        <dbReference type="Proteomes" id="UP000008144"/>
    </source>
</evidence>
<dbReference type="GO" id="GO:0005524">
    <property type="term" value="F:ATP binding"/>
    <property type="evidence" value="ECO:0000318"/>
    <property type="project" value="GO_Central"/>
</dbReference>
<evidence type="ECO:0000256" key="9">
    <source>
        <dbReference type="ARBA" id="ARBA00022989"/>
    </source>
</evidence>
<dbReference type="FunCoup" id="F6YRI1">
    <property type="interactions" value="18"/>
</dbReference>
<evidence type="ECO:0000256" key="8">
    <source>
        <dbReference type="ARBA" id="ARBA00022967"/>
    </source>
</evidence>
<dbReference type="InterPro" id="IPR036640">
    <property type="entry name" value="ABC1_TM_sf"/>
</dbReference>